<dbReference type="GO" id="GO:0008745">
    <property type="term" value="F:N-acetylmuramoyl-L-alanine amidase activity"/>
    <property type="evidence" value="ECO:0007669"/>
    <property type="project" value="InterPro"/>
</dbReference>
<dbReference type="AlphaFoldDB" id="F8F8F1"/>
<accession>F8F8F1</accession>
<dbReference type="RefSeq" id="WP_013916459.1">
    <property type="nucleotide sequence ID" value="NC_015690.1"/>
</dbReference>
<dbReference type="SUPFAM" id="SSF55846">
    <property type="entry name" value="N-acetylmuramoyl-L-alanine amidase-like"/>
    <property type="match status" value="1"/>
</dbReference>
<dbReference type="InterPro" id="IPR036505">
    <property type="entry name" value="Amidase/PGRP_sf"/>
</dbReference>
<name>F8F8F1_PAEMK</name>
<evidence type="ECO:0000313" key="1">
    <source>
        <dbReference type="EMBL" id="AEI41298.1"/>
    </source>
</evidence>
<gene>
    <name evidence="1" type="ordered locus">KNP414_02737</name>
</gene>
<dbReference type="Proteomes" id="UP000006620">
    <property type="component" value="Chromosome"/>
</dbReference>
<proteinExistence type="predicted"/>
<sequence>MQFYGIVIHRSVCPSINGRGYDFFITKQGAIIPSSEQTDPLYIHICLEGEFSTPGQALSAEEKEQFFLLNKLVLRLSEMYRFKPDDIFPHTVTCPGAIFPWAQLVISPEDRYH</sequence>
<dbReference type="HOGENOM" id="CLU_2118662_0_0_9"/>
<dbReference type="KEGG" id="pms:KNP414_02737"/>
<evidence type="ECO:0008006" key="3">
    <source>
        <dbReference type="Google" id="ProtNLM"/>
    </source>
</evidence>
<dbReference type="GO" id="GO:0009253">
    <property type="term" value="P:peptidoglycan catabolic process"/>
    <property type="evidence" value="ECO:0007669"/>
    <property type="project" value="InterPro"/>
</dbReference>
<dbReference type="PATRIC" id="fig|1036673.3.peg.2495"/>
<dbReference type="EMBL" id="CP002869">
    <property type="protein sequence ID" value="AEI41298.1"/>
    <property type="molecule type" value="Genomic_DNA"/>
</dbReference>
<organism evidence="1 2">
    <name type="scientific">Paenibacillus mucilaginosus (strain KNP414)</name>
    <dbReference type="NCBI Taxonomy" id="1036673"/>
    <lineage>
        <taxon>Bacteria</taxon>
        <taxon>Bacillati</taxon>
        <taxon>Bacillota</taxon>
        <taxon>Bacilli</taxon>
        <taxon>Bacillales</taxon>
        <taxon>Paenibacillaceae</taxon>
        <taxon>Paenibacillus</taxon>
    </lineage>
</organism>
<evidence type="ECO:0000313" key="2">
    <source>
        <dbReference type="Proteomes" id="UP000006620"/>
    </source>
</evidence>
<reference evidence="2" key="1">
    <citation type="submission" date="2011-06" db="EMBL/GenBank/DDBJ databases">
        <title>Complete genome sequence of Paenibacillus mucilaginosus KNP414.</title>
        <authorList>
            <person name="Wang J."/>
            <person name="Hu S."/>
            <person name="Hu X."/>
            <person name="Zhang B."/>
            <person name="Dong D."/>
            <person name="Zhang S."/>
            <person name="Zhao K."/>
            <person name="Wu D."/>
        </authorList>
    </citation>
    <scope>NUCLEOTIDE SEQUENCE [LARGE SCALE GENOMIC DNA]</scope>
    <source>
        <strain evidence="2">KNP414</strain>
    </source>
</reference>
<protein>
    <recommendedName>
        <fullName evidence="3">N-acetylmuramoyl-L-alanine amidase domain-containing protein</fullName>
    </recommendedName>
</protein>
<reference evidence="1 2" key="2">
    <citation type="journal article" date="2013" name="Genome Announc.">
        <title>Genome Sequence of Growth-Improving Paenibacillus mucilaginosus Strain KNP414.</title>
        <authorList>
            <person name="Lu J.J."/>
            <person name="Wang J.F."/>
            <person name="Hu X.F."/>
        </authorList>
    </citation>
    <scope>NUCLEOTIDE SEQUENCE [LARGE SCALE GENOMIC DNA]</scope>
    <source>
        <strain evidence="1 2">KNP414</strain>
    </source>
</reference>